<proteinExistence type="predicted"/>
<evidence type="ECO:0000259" key="8">
    <source>
        <dbReference type="Pfam" id="PF00249"/>
    </source>
</evidence>
<organism evidence="9 10">
    <name type="scientific">Colocasia esculenta</name>
    <name type="common">Wild taro</name>
    <name type="synonym">Arum esculentum</name>
    <dbReference type="NCBI Taxonomy" id="4460"/>
    <lineage>
        <taxon>Eukaryota</taxon>
        <taxon>Viridiplantae</taxon>
        <taxon>Streptophyta</taxon>
        <taxon>Embryophyta</taxon>
        <taxon>Tracheophyta</taxon>
        <taxon>Spermatophyta</taxon>
        <taxon>Magnoliopsida</taxon>
        <taxon>Liliopsida</taxon>
        <taxon>Araceae</taxon>
        <taxon>Aroideae</taxon>
        <taxon>Colocasieae</taxon>
        <taxon>Colocasia</taxon>
    </lineage>
</organism>
<evidence type="ECO:0000313" key="10">
    <source>
        <dbReference type="Proteomes" id="UP000652761"/>
    </source>
</evidence>
<dbReference type="NCBIfam" id="TIGR01557">
    <property type="entry name" value="myb_SHAQKYF"/>
    <property type="match status" value="1"/>
</dbReference>
<accession>A0A843U7Y1</accession>
<feature type="region of interest" description="Disordered" evidence="7">
    <location>
        <begin position="42"/>
        <end position="65"/>
    </location>
</feature>
<dbReference type="FunFam" id="1.10.10.60:FF:000002">
    <property type="entry name" value="Myb family transcription factor"/>
    <property type="match status" value="1"/>
</dbReference>
<dbReference type="PANTHER" id="PTHR31496">
    <property type="entry name" value="TRANSCRIPTION FACTOR KAN2-RELATED"/>
    <property type="match status" value="1"/>
</dbReference>
<evidence type="ECO:0000256" key="5">
    <source>
        <dbReference type="ARBA" id="ARBA00023163"/>
    </source>
</evidence>
<dbReference type="Proteomes" id="UP000652761">
    <property type="component" value="Unassembled WGS sequence"/>
</dbReference>
<evidence type="ECO:0000256" key="7">
    <source>
        <dbReference type="SAM" id="MobiDB-lite"/>
    </source>
</evidence>
<dbReference type="Pfam" id="PF00249">
    <property type="entry name" value="Myb_DNA-binding"/>
    <property type="match status" value="1"/>
</dbReference>
<keyword evidence="4" id="KW-0805">Transcription regulation</keyword>
<dbReference type="InterPro" id="IPR009057">
    <property type="entry name" value="Homeodomain-like_sf"/>
</dbReference>
<dbReference type="GO" id="GO:0005634">
    <property type="term" value="C:nucleus"/>
    <property type="evidence" value="ECO:0007669"/>
    <property type="project" value="UniProtKB-SubCell"/>
</dbReference>
<evidence type="ECO:0000256" key="2">
    <source>
        <dbReference type="ARBA" id="ARBA00022473"/>
    </source>
</evidence>
<dbReference type="GO" id="GO:0010158">
    <property type="term" value="P:abaxial cell fate specification"/>
    <property type="evidence" value="ECO:0007669"/>
    <property type="project" value="InterPro"/>
</dbReference>
<reference evidence="9" key="1">
    <citation type="submission" date="2017-07" db="EMBL/GenBank/DDBJ databases">
        <title>Taro Niue Genome Assembly and Annotation.</title>
        <authorList>
            <person name="Atibalentja N."/>
            <person name="Keating K."/>
            <person name="Fields C.J."/>
        </authorList>
    </citation>
    <scope>NUCLEOTIDE SEQUENCE</scope>
    <source>
        <strain evidence="9">Niue_2</strain>
        <tissue evidence="9">Leaf</tissue>
    </source>
</reference>
<dbReference type="EMBL" id="NMUH01000295">
    <property type="protein sequence ID" value="MQL76369.1"/>
    <property type="molecule type" value="Genomic_DNA"/>
</dbReference>
<keyword evidence="3" id="KW-0221">Differentiation</keyword>
<dbReference type="Gene3D" id="1.10.10.60">
    <property type="entry name" value="Homeodomain-like"/>
    <property type="match status" value="1"/>
</dbReference>
<evidence type="ECO:0000256" key="1">
    <source>
        <dbReference type="ARBA" id="ARBA00004123"/>
    </source>
</evidence>
<dbReference type="SUPFAM" id="SSF46689">
    <property type="entry name" value="Homeodomain-like"/>
    <property type="match status" value="1"/>
</dbReference>
<dbReference type="GO" id="GO:0000976">
    <property type="term" value="F:transcription cis-regulatory region binding"/>
    <property type="evidence" value="ECO:0007669"/>
    <property type="project" value="InterPro"/>
</dbReference>
<feature type="region of interest" description="Disordered" evidence="7">
    <location>
        <begin position="127"/>
        <end position="147"/>
    </location>
</feature>
<comment type="caution">
    <text evidence="9">The sequence shown here is derived from an EMBL/GenBank/DDBJ whole genome shotgun (WGS) entry which is preliminary data.</text>
</comment>
<dbReference type="PANTHER" id="PTHR31496:SF25">
    <property type="entry name" value="TRANSCRIPTION FACTOR KAN3-RELATED"/>
    <property type="match status" value="1"/>
</dbReference>
<feature type="compositionally biased region" description="Low complexity" evidence="7">
    <location>
        <begin position="55"/>
        <end position="64"/>
    </location>
</feature>
<gene>
    <name evidence="9" type="ORF">Taro_008762</name>
</gene>
<dbReference type="AlphaFoldDB" id="A0A843U7Y1"/>
<dbReference type="InterPro" id="IPR044847">
    <property type="entry name" value="KAN_fam"/>
</dbReference>
<keyword evidence="2" id="KW-0217">Developmental protein</keyword>
<keyword evidence="5" id="KW-0804">Transcription</keyword>
<protein>
    <recommendedName>
        <fullName evidence="8">Myb-like domain-containing protein</fullName>
    </recommendedName>
</protein>
<keyword evidence="10" id="KW-1185">Reference proteome</keyword>
<feature type="domain" description="Myb-like" evidence="8">
    <location>
        <begin position="152"/>
        <end position="203"/>
    </location>
</feature>
<dbReference type="GO" id="GO:0006355">
    <property type="term" value="P:regulation of DNA-templated transcription"/>
    <property type="evidence" value="ECO:0007669"/>
    <property type="project" value="InterPro"/>
</dbReference>
<evidence type="ECO:0000256" key="6">
    <source>
        <dbReference type="ARBA" id="ARBA00023242"/>
    </source>
</evidence>
<dbReference type="InterPro" id="IPR006447">
    <property type="entry name" value="Myb_dom_plants"/>
</dbReference>
<evidence type="ECO:0000313" key="9">
    <source>
        <dbReference type="EMBL" id="MQL76369.1"/>
    </source>
</evidence>
<name>A0A843U7Y1_COLES</name>
<evidence type="ECO:0000256" key="3">
    <source>
        <dbReference type="ARBA" id="ARBA00022782"/>
    </source>
</evidence>
<evidence type="ECO:0000256" key="4">
    <source>
        <dbReference type="ARBA" id="ARBA00023015"/>
    </source>
</evidence>
<dbReference type="InterPro" id="IPR001005">
    <property type="entry name" value="SANT/Myb"/>
</dbReference>
<comment type="subcellular location">
    <subcellularLocation>
        <location evidence="1">Nucleus</location>
    </subcellularLocation>
</comment>
<sequence length="372" mass="40778">MRTAPEANGATAAALPYLSLQISPPVVFGELADAGGYEGTTTRRAVFGDPNTATSSGCSSGSDVSHGRALLHQEGHNHLDYAEPMLSLGIDTGGLEYDAAAVQLLQNHHHLHHLHRNHHHHHFLYHPQTRDREFKRNSRSAVGGKRGVRAPRMRWTTTLHAHFVHAVELLGGHERATPKSVLELMNVKDLTLAHVKSHLQMYRTVKSTDRGTGQGQEDMSLKQRTAPVGEVEGGVLLPDEGAQIAAPVLNPPTPPAPLPKSPRIHHSSLEYSNAWSPSRLENESSPAYMTYNNFITGDAKVDECQNCMDASSSGSEGAYQGYLLPSVAQPSRLLHKRPNLEITLGRQGWHTDYAESNQELTLLECKQNHQCS</sequence>
<dbReference type="OrthoDB" id="551907at2759"/>
<keyword evidence="6" id="KW-0539">Nucleus</keyword>